<evidence type="ECO:0000313" key="2">
    <source>
        <dbReference type="Proteomes" id="UP000010412"/>
    </source>
</evidence>
<sequence length="44" mass="5266">MIDKSNKKFGDKFAKLYAPFMKKDKGVYDKVCEYIRPHLKQPMQ</sequence>
<gene>
    <name evidence="1" type="ORF">HMPREF0870_00860</name>
</gene>
<organism evidence="1 2">
    <name type="scientific">Veillonella atypica KON</name>
    <dbReference type="NCBI Taxonomy" id="1128111"/>
    <lineage>
        <taxon>Bacteria</taxon>
        <taxon>Bacillati</taxon>
        <taxon>Bacillota</taxon>
        <taxon>Negativicutes</taxon>
        <taxon>Veillonellales</taxon>
        <taxon>Veillonellaceae</taxon>
        <taxon>Veillonella</taxon>
    </lineage>
</organism>
<name>A0ABN0IKT2_9FIRM</name>
<dbReference type="Proteomes" id="UP000010412">
    <property type="component" value="Unassembled WGS sequence"/>
</dbReference>
<evidence type="ECO:0000313" key="1">
    <source>
        <dbReference type="EMBL" id="EKY20062.1"/>
    </source>
</evidence>
<comment type="caution">
    <text evidence="1">The sequence shown here is derived from an EMBL/GenBank/DDBJ whole genome shotgun (WGS) entry which is preliminary data.</text>
</comment>
<dbReference type="EMBL" id="AMEX01000011">
    <property type="protein sequence ID" value="EKY20062.1"/>
    <property type="molecule type" value="Genomic_DNA"/>
</dbReference>
<protein>
    <submittedName>
        <fullName evidence="1">Uncharacterized protein</fullName>
    </submittedName>
</protein>
<dbReference type="RefSeq" id="WP_005384194.1">
    <property type="nucleotide sequence ID" value="NZ_KB291593.1"/>
</dbReference>
<proteinExistence type="predicted"/>
<accession>A0ABN0IKT2</accession>
<keyword evidence="2" id="KW-1185">Reference proteome</keyword>
<reference evidence="1 2" key="1">
    <citation type="submission" date="2012-05" db="EMBL/GenBank/DDBJ databases">
        <authorList>
            <person name="Weinstock G."/>
            <person name="Sodergren E."/>
            <person name="Lobos E.A."/>
            <person name="Fulton L."/>
            <person name="Fulton R."/>
            <person name="Courtney L."/>
            <person name="Fronick C."/>
            <person name="O'Laughlin M."/>
            <person name="Godfrey J."/>
            <person name="Wilson R.M."/>
            <person name="Miner T."/>
            <person name="Farmer C."/>
            <person name="Delehaunty K."/>
            <person name="Cordes M."/>
            <person name="Minx P."/>
            <person name="Tomlinson C."/>
            <person name="Chen J."/>
            <person name="Wollam A."/>
            <person name="Pepin K.H."/>
            <person name="Bhonagiri V."/>
            <person name="Zhang X."/>
            <person name="Suruliraj S."/>
            <person name="Warren W."/>
            <person name="Mitreva M."/>
            <person name="Mardis E.R."/>
            <person name="Wilson R.K."/>
        </authorList>
    </citation>
    <scope>NUCLEOTIDE SEQUENCE [LARGE SCALE GENOMIC DNA]</scope>
    <source>
        <strain evidence="1 2">KON</strain>
    </source>
</reference>